<evidence type="ECO:0000256" key="1">
    <source>
        <dbReference type="ARBA" id="ARBA00022741"/>
    </source>
</evidence>
<dbReference type="Proteomes" id="UP000077255">
    <property type="component" value="Chromosome"/>
</dbReference>
<dbReference type="KEGG" id="dtx:ATSB10_18500"/>
<keyword evidence="3" id="KW-0732">Signal</keyword>
<protein>
    <submittedName>
        <fullName evidence="4">Uncharacterized protein</fullName>
    </submittedName>
</protein>
<keyword evidence="5" id="KW-1185">Reference proteome</keyword>
<feature type="signal peptide" evidence="3">
    <location>
        <begin position="1"/>
        <end position="23"/>
    </location>
</feature>
<sequence length="128" mass="13409">MDRCSTRLIGLVLSGAVCATAVAGDAAAPRWLSFPADAPLRATVTLLPKQGEVGRETAIFTGYAPQLAFRPGTAEVTCRFDLGDTGLEPGTTRTVGIDCFEALKVREDALAFTVLQGGRKVGTGVLLR</sequence>
<keyword evidence="2" id="KW-0342">GTP-binding</keyword>
<proteinExistence type="predicted"/>
<evidence type="ECO:0000313" key="4">
    <source>
        <dbReference type="EMBL" id="AND69304.1"/>
    </source>
</evidence>
<accession>A0A160N1E3</accession>
<dbReference type="STRING" id="445710.ATSB10_18500"/>
<dbReference type="EMBL" id="CP014841">
    <property type="protein sequence ID" value="AND69304.1"/>
    <property type="molecule type" value="Genomic_DNA"/>
</dbReference>
<organism evidence="4 5">
    <name type="scientific">Dyella thiooxydans</name>
    <dbReference type="NCBI Taxonomy" id="445710"/>
    <lineage>
        <taxon>Bacteria</taxon>
        <taxon>Pseudomonadati</taxon>
        <taxon>Pseudomonadota</taxon>
        <taxon>Gammaproteobacteria</taxon>
        <taxon>Lysobacterales</taxon>
        <taxon>Rhodanobacteraceae</taxon>
        <taxon>Dyella</taxon>
    </lineage>
</organism>
<evidence type="ECO:0000256" key="2">
    <source>
        <dbReference type="ARBA" id="ARBA00023134"/>
    </source>
</evidence>
<dbReference type="SUPFAM" id="SSF50465">
    <property type="entry name" value="EF-Tu/eEF-1alpha/eIF2-gamma C-terminal domain"/>
    <property type="match status" value="1"/>
</dbReference>
<dbReference type="PATRIC" id="fig|445710.3.peg.1848"/>
<reference evidence="4 5" key="1">
    <citation type="submission" date="2016-02" db="EMBL/GenBank/DDBJ databases">
        <title>Complete genome sequencing and analysis of ATSB10, Dyella thiooxydans isolated from rhizosphere soil of sunflower (Helianthus annuus L.).</title>
        <authorList>
            <person name="Lee Y."/>
            <person name="Hwangbo K."/>
            <person name="Chung H."/>
            <person name="Yoo J."/>
            <person name="Kim K.Y."/>
            <person name="Sa T.M."/>
            <person name="Um Y."/>
            <person name="Madhaiyan M."/>
        </authorList>
    </citation>
    <scope>NUCLEOTIDE SEQUENCE [LARGE SCALE GENOMIC DNA]</scope>
    <source>
        <strain evidence="4 5">ATSB10</strain>
    </source>
</reference>
<dbReference type="GO" id="GO:0005525">
    <property type="term" value="F:GTP binding"/>
    <property type="evidence" value="ECO:0007669"/>
    <property type="project" value="UniProtKB-KW"/>
</dbReference>
<gene>
    <name evidence="4" type="ORF">ATSB10_18500</name>
</gene>
<dbReference type="RefSeq" id="WP_063672251.1">
    <property type="nucleotide sequence ID" value="NZ_CP014841.1"/>
</dbReference>
<dbReference type="InterPro" id="IPR009001">
    <property type="entry name" value="Transl_elong_EF1A/Init_IF2_C"/>
</dbReference>
<dbReference type="OrthoDB" id="9803139at2"/>
<evidence type="ECO:0000256" key="3">
    <source>
        <dbReference type="SAM" id="SignalP"/>
    </source>
</evidence>
<feature type="chain" id="PRO_5007817616" evidence="3">
    <location>
        <begin position="24"/>
        <end position="128"/>
    </location>
</feature>
<evidence type="ECO:0000313" key="5">
    <source>
        <dbReference type="Proteomes" id="UP000077255"/>
    </source>
</evidence>
<dbReference type="AlphaFoldDB" id="A0A160N1E3"/>
<dbReference type="Gene3D" id="2.40.30.10">
    <property type="entry name" value="Translation factors"/>
    <property type="match status" value="1"/>
</dbReference>
<keyword evidence="1" id="KW-0547">Nucleotide-binding</keyword>
<name>A0A160N1E3_9GAMM</name>